<comment type="caution">
    <text evidence="3">The sequence shown here is derived from an EMBL/GenBank/DDBJ whole genome shotgun (WGS) entry which is preliminary data.</text>
</comment>
<feature type="region of interest" description="Disordered" evidence="1">
    <location>
        <begin position="179"/>
        <end position="209"/>
    </location>
</feature>
<keyword evidence="4" id="KW-1185">Reference proteome</keyword>
<sequence length="224" mass="24409">MKDSRRLDVVLHSATGLKKVSASKMAVFAVAWIEPSVRVPSPSNVKAYGTNPVWNTTISLSLEERTMAQGMYLNIELLGHGLVSTRRIGFVSVNMTDIFQKGSKGAAVHSHFQAHPVTRKSGRQQGLLTFDVHLHECPNLLAVQEMIPKNGASIPRSITVVPPASSSPQGPFDFQVQQSDEIVSPGSSTSSEDGDNDHPKEPVRTHTRVYSLRPKSFSSLLACH</sequence>
<dbReference type="InterPro" id="IPR035892">
    <property type="entry name" value="C2_domain_sf"/>
</dbReference>
<feature type="compositionally biased region" description="Polar residues" evidence="1">
    <location>
        <begin position="179"/>
        <end position="191"/>
    </location>
</feature>
<dbReference type="Gene3D" id="2.60.40.150">
    <property type="entry name" value="C2 domain"/>
    <property type="match status" value="1"/>
</dbReference>
<dbReference type="CDD" id="cd04051">
    <property type="entry name" value="C2_SRC2_like"/>
    <property type="match status" value="1"/>
</dbReference>
<dbReference type="InterPro" id="IPR044750">
    <property type="entry name" value="C2_SRC2/BAP"/>
</dbReference>
<proteinExistence type="predicted"/>
<evidence type="ECO:0000256" key="1">
    <source>
        <dbReference type="SAM" id="MobiDB-lite"/>
    </source>
</evidence>
<evidence type="ECO:0000259" key="2">
    <source>
        <dbReference type="PROSITE" id="PS50004"/>
    </source>
</evidence>
<dbReference type="PANTHER" id="PTHR32246:SF143">
    <property type="entry name" value="CALCIUM-DEPENDENT LIPID-BINDING (CALB DOMAIN) FAMILY PROTEIN"/>
    <property type="match status" value="1"/>
</dbReference>
<feature type="domain" description="C2" evidence="2">
    <location>
        <begin position="1"/>
        <end position="109"/>
    </location>
</feature>
<gene>
    <name evidence="3" type="ORF">KC19_7G023900</name>
</gene>
<name>A0A8T0H9Y9_CERPU</name>
<dbReference type="PANTHER" id="PTHR32246">
    <property type="entry name" value="INGRESSION PROTEIN FIC1"/>
    <property type="match status" value="1"/>
</dbReference>
<protein>
    <recommendedName>
        <fullName evidence="2">C2 domain-containing protein</fullName>
    </recommendedName>
</protein>
<dbReference type="EMBL" id="CM026428">
    <property type="protein sequence ID" value="KAG0565922.1"/>
    <property type="molecule type" value="Genomic_DNA"/>
</dbReference>
<dbReference type="PROSITE" id="PS50004">
    <property type="entry name" value="C2"/>
    <property type="match status" value="1"/>
</dbReference>
<dbReference type="SUPFAM" id="SSF49562">
    <property type="entry name" value="C2 domain (Calcium/lipid-binding domain, CaLB)"/>
    <property type="match status" value="1"/>
</dbReference>
<dbReference type="Pfam" id="PF00168">
    <property type="entry name" value="C2"/>
    <property type="match status" value="1"/>
</dbReference>
<dbReference type="InterPro" id="IPR000008">
    <property type="entry name" value="C2_dom"/>
</dbReference>
<accession>A0A8T0H9Y9</accession>
<organism evidence="3 4">
    <name type="scientific">Ceratodon purpureus</name>
    <name type="common">Fire moss</name>
    <name type="synonym">Dicranum purpureum</name>
    <dbReference type="NCBI Taxonomy" id="3225"/>
    <lineage>
        <taxon>Eukaryota</taxon>
        <taxon>Viridiplantae</taxon>
        <taxon>Streptophyta</taxon>
        <taxon>Embryophyta</taxon>
        <taxon>Bryophyta</taxon>
        <taxon>Bryophytina</taxon>
        <taxon>Bryopsida</taxon>
        <taxon>Dicranidae</taxon>
        <taxon>Pseudoditrichales</taxon>
        <taxon>Ditrichaceae</taxon>
        <taxon>Ceratodon</taxon>
    </lineage>
</organism>
<reference evidence="3" key="1">
    <citation type="submission" date="2020-06" db="EMBL/GenBank/DDBJ databases">
        <title>WGS assembly of Ceratodon purpureus strain R40.</title>
        <authorList>
            <person name="Carey S.B."/>
            <person name="Jenkins J."/>
            <person name="Shu S."/>
            <person name="Lovell J.T."/>
            <person name="Sreedasyam A."/>
            <person name="Maumus F."/>
            <person name="Tiley G.P."/>
            <person name="Fernandez-Pozo N."/>
            <person name="Barry K."/>
            <person name="Chen C."/>
            <person name="Wang M."/>
            <person name="Lipzen A."/>
            <person name="Daum C."/>
            <person name="Saski C.A."/>
            <person name="Payton A.C."/>
            <person name="Mcbreen J.C."/>
            <person name="Conrad R.E."/>
            <person name="Kollar L.M."/>
            <person name="Olsson S."/>
            <person name="Huttunen S."/>
            <person name="Landis J.B."/>
            <person name="Wickett N.J."/>
            <person name="Johnson M.G."/>
            <person name="Rensing S.A."/>
            <person name="Grimwood J."/>
            <person name="Schmutz J."/>
            <person name="Mcdaniel S.F."/>
        </authorList>
    </citation>
    <scope>NUCLEOTIDE SEQUENCE</scope>
    <source>
        <strain evidence="3">R40</strain>
    </source>
</reference>
<evidence type="ECO:0000313" key="3">
    <source>
        <dbReference type="EMBL" id="KAG0565922.1"/>
    </source>
</evidence>
<evidence type="ECO:0000313" key="4">
    <source>
        <dbReference type="Proteomes" id="UP000822688"/>
    </source>
</evidence>
<dbReference type="AlphaFoldDB" id="A0A8T0H9Y9"/>
<dbReference type="Proteomes" id="UP000822688">
    <property type="component" value="Chromosome 7"/>
</dbReference>
<dbReference type="GO" id="GO:0006952">
    <property type="term" value="P:defense response"/>
    <property type="evidence" value="ECO:0007669"/>
    <property type="project" value="InterPro"/>
</dbReference>